<evidence type="ECO:0000256" key="7">
    <source>
        <dbReference type="SAM" id="MobiDB-lite"/>
    </source>
</evidence>
<keyword evidence="2" id="KW-0349">Heme</keyword>
<dbReference type="InterPro" id="IPR005117">
    <property type="entry name" value="NiRdtase/SiRdtase_haem-b_fer"/>
</dbReference>
<accession>A0A1G6UDX4</accession>
<keyword evidence="3" id="KW-0479">Metal-binding</keyword>
<dbReference type="InterPro" id="IPR036136">
    <property type="entry name" value="Nit/Sulf_reduc_fer-like_dom_sf"/>
</dbReference>
<dbReference type="GO" id="GO:0016491">
    <property type="term" value="F:oxidoreductase activity"/>
    <property type="evidence" value="ECO:0007669"/>
    <property type="project" value="UniProtKB-KW"/>
</dbReference>
<keyword evidence="10" id="KW-1185">Reference proteome</keyword>
<name>A0A1G6UDX4_9NOCA</name>
<evidence type="ECO:0000256" key="5">
    <source>
        <dbReference type="ARBA" id="ARBA00023004"/>
    </source>
</evidence>
<dbReference type="Gene3D" id="3.90.480.20">
    <property type="match status" value="1"/>
</dbReference>
<dbReference type="InterPro" id="IPR012798">
    <property type="entry name" value="Cbl_synth_CobG-like"/>
</dbReference>
<dbReference type="Proteomes" id="UP000199417">
    <property type="component" value="Unassembled WGS sequence"/>
</dbReference>
<keyword evidence="1" id="KW-0004">4Fe-4S</keyword>
<gene>
    <name evidence="9" type="ORF">SAMN05444580_104161</name>
</gene>
<dbReference type="Pfam" id="PF03460">
    <property type="entry name" value="NIR_SIR_ferr"/>
    <property type="match status" value="1"/>
</dbReference>
<evidence type="ECO:0000256" key="2">
    <source>
        <dbReference type="ARBA" id="ARBA00022617"/>
    </source>
</evidence>
<dbReference type="PANTHER" id="PTHR32439:SF9">
    <property type="entry name" value="BLR3264 PROTEIN"/>
    <property type="match status" value="1"/>
</dbReference>
<protein>
    <submittedName>
        <fullName evidence="9">Precorrin-3B synthase</fullName>
    </submittedName>
</protein>
<dbReference type="EMBL" id="FNAB01000004">
    <property type="protein sequence ID" value="SDD39610.1"/>
    <property type="molecule type" value="Genomic_DNA"/>
</dbReference>
<dbReference type="PANTHER" id="PTHR32439">
    <property type="entry name" value="FERREDOXIN--NITRITE REDUCTASE, CHLOROPLASTIC"/>
    <property type="match status" value="1"/>
</dbReference>
<feature type="region of interest" description="Disordered" evidence="7">
    <location>
        <begin position="1"/>
        <end position="22"/>
    </location>
</feature>
<evidence type="ECO:0000256" key="3">
    <source>
        <dbReference type="ARBA" id="ARBA00022723"/>
    </source>
</evidence>
<keyword evidence="6" id="KW-0411">Iron-sulfur</keyword>
<evidence type="ECO:0000313" key="10">
    <source>
        <dbReference type="Proteomes" id="UP000199417"/>
    </source>
</evidence>
<keyword evidence="4" id="KW-0560">Oxidoreductase</keyword>
<dbReference type="RefSeq" id="WP_072844683.1">
    <property type="nucleotide sequence ID" value="NZ_FNAB01000004.1"/>
</dbReference>
<evidence type="ECO:0000256" key="4">
    <source>
        <dbReference type="ARBA" id="ARBA00023002"/>
    </source>
</evidence>
<dbReference type="InterPro" id="IPR051329">
    <property type="entry name" value="NIR_SIR_4Fe-4S"/>
</dbReference>
<dbReference type="GO" id="GO:0046872">
    <property type="term" value="F:metal ion binding"/>
    <property type="evidence" value="ECO:0007669"/>
    <property type="project" value="UniProtKB-KW"/>
</dbReference>
<dbReference type="STRING" id="168276.SAMN05444580_104161"/>
<evidence type="ECO:0000313" key="9">
    <source>
        <dbReference type="EMBL" id="SDD39610.1"/>
    </source>
</evidence>
<proteinExistence type="predicted"/>
<dbReference type="NCBIfam" id="TIGR02435">
    <property type="entry name" value="CobG"/>
    <property type="match status" value="1"/>
</dbReference>
<dbReference type="GO" id="GO:0051539">
    <property type="term" value="F:4 iron, 4 sulfur cluster binding"/>
    <property type="evidence" value="ECO:0007669"/>
    <property type="project" value="UniProtKB-KW"/>
</dbReference>
<sequence length="389" mass="40070">MSANPNSPRPATGDRSRPDACPGALQVHQAADGALARVRLPGGALTAAQLQTLATAAHDLAGGELELTSRGNIQLRAVTDPAAFAGRLADAGLLPSPSHERVRNILASPLSGRIGGRVDVRGWVQDLDRGLCADPALAALPGRVMFSLDDGRGDVSGLSADLGLHAVGPDEVALVLAGRDHGARIPAADGVEVLLAAARLLLEIREDQWRLHEIDGGVDRLLSGLGLSAGTADTVDLPAVGTGPIGWLDHGDGAVTLAAGLALGTMSARVAEFLAAVDKPLVVTPWRSVLVCDLDDWTAEQVVRVLAPMGLIFDENSPWLQVSACAGRPGCGKALADVRADLGAALAAGEIGEGRQHWAGCERKCGRPRGEVTDVVATGDGYRVDRPSS</sequence>
<dbReference type="AlphaFoldDB" id="A0A1G6UDX4"/>
<organism evidence="9 10">
    <name type="scientific">Rhodococcus tukisamuensis</name>
    <dbReference type="NCBI Taxonomy" id="168276"/>
    <lineage>
        <taxon>Bacteria</taxon>
        <taxon>Bacillati</taxon>
        <taxon>Actinomycetota</taxon>
        <taxon>Actinomycetes</taxon>
        <taxon>Mycobacteriales</taxon>
        <taxon>Nocardiaceae</taxon>
        <taxon>Rhodococcus</taxon>
    </lineage>
</organism>
<dbReference type="SUPFAM" id="SSF55124">
    <property type="entry name" value="Nitrite/Sulfite reductase N-terminal domain-like"/>
    <property type="match status" value="2"/>
</dbReference>
<evidence type="ECO:0000256" key="6">
    <source>
        <dbReference type="ARBA" id="ARBA00023014"/>
    </source>
</evidence>
<feature type="domain" description="Nitrite/Sulfite reductase ferredoxin-like" evidence="8">
    <location>
        <begin position="32"/>
        <end position="79"/>
    </location>
</feature>
<evidence type="ECO:0000259" key="8">
    <source>
        <dbReference type="Pfam" id="PF03460"/>
    </source>
</evidence>
<keyword evidence="5" id="KW-0408">Iron</keyword>
<dbReference type="SUPFAM" id="SSF56014">
    <property type="entry name" value="Nitrite and sulphite reductase 4Fe-4S domain-like"/>
    <property type="match status" value="1"/>
</dbReference>
<reference evidence="9 10" key="1">
    <citation type="submission" date="2016-10" db="EMBL/GenBank/DDBJ databases">
        <authorList>
            <person name="de Groot N.N."/>
        </authorList>
    </citation>
    <scope>NUCLEOTIDE SEQUENCE [LARGE SCALE GENOMIC DNA]</scope>
    <source>
        <strain evidence="9 10">JCM 11308</strain>
    </source>
</reference>
<dbReference type="InterPro" id="IPR045854">
    <property type="entry name" value="NO2/SO3_Rdtase_4Fe4S_sf"/>
</dbReference>
<evidence type="ECO:0000256" key="1">
    <source>
        <dbReference type="ARBA" id="ARBA00022485"/>
    </source>
</evidence>